<evidence type="ECO:0000313" key="3">
    <source>
        <dbReference type="EMBL" id="KAJ1981976.1"/>
    </source>
</evidence>
<dbReference type="InterPro" id="IPR000210">
    <property type="entry name" value="BTB/POZ_dom"/>
</dbReference>
<dbReference type="InterPro" id="IPR011333">
    <property type="entry name" value="SKP1/BTB/POZ_sf"/>
</dbReference>
<dbReference type="InterPro" id="IPR006588">
    <property type="entry name" value="Peptide_N_glycanase_PAW_dom"/>
</dbReference>
<comment type="caution">
    <text evidence="3">The sequence shown here is derived from an EMBL/GenBank/DDBJ whole genome shotgun (WGS) entry which is preliminary data.</text>
</comment>
<evidence type="ECO:0000259" key="2">
    <source>
        <dbReference type="PROSITE" id="PS50097"/>
    </source>
</evidence>
<dbReference type="AlphaFoldDB" id="A0A9W8B3L3"/>
<dbReference type="PANTHER" id="PTHR24413">
    <property type="entry name" value="SPECKLE-TYPE POZ PROTEIN"/>
    <property type="match status" value="1"/>
</dbReference>
<protein>
    <submittedName>
        <fullName evidence="3">Protein modification by small protein conjugation or removal</fullName>
    </submittedName>
</protein>
<proteinExistence type="predicted"/>
<sequence length="484" mass="54955">MNSSMHGRNRIVEVPRDQFSHLTDDQFQRLQQTSGPDPQALAEDKRLREQPPTGYLSAKQPLHVEFLAQPGQHDTRLSGLVQAFQHHLDYSACDDAYYENRRLIPLVQNWRDGCYLESGMHRKVEYDWHMAYLAREPNQDKAQPAEIEWQLNFYRGHMFPLAVSATLSSTVFTQDSHIQWYIRRLSSSHDAWQPLPAFDMALDAKPVKIDLTPFITAPAEYGFALRAVLQSQNTCAVSWQKTQLFRQSMEQSVSSRGTIEDMGLSICTYLQPDVARHALPALAQQDLPLLNTPRSNGDFTIQLRPTEGSQGTDLEFRAHSAVLGARSGYFRSLLASPMQEAQTHSVALDGISPVQLNQVLHYLYHGEVVDQDTIENYEAWGVLLAIAVRFDIPALVEECEQAIRQELTADTVNAIEQLALDNGATQLQRVCELFVFYHNLNIQEQAVRQQFEMLNRPHTHGPAINFRHGFRRPSPPGQSRLDAA</sequence>
<accession>A0A9W8B3L3</accession>
<dbReference type="Gene3D" id="2.60.120.1020">
    <property type="entry name" value="Peptide N glycanase, PAW domain"/>
    <property type="match status" value="1"/>
</dbReference>
<feature type="domain" description="BTB" evidence="2">
    <location>
        <begin position="297"/>
        <end position="372"/>
    </location>
</feature>
<gene>
    <name evidence="3" type="primary">bath-41</name>
    <name evidence="3" type="ORF">H4R34_001873</name>
</gene>
<dbReference type="CDD" id="cd18186">
    <property type="entry name" value="BTB_POZ_ZBTB_KLHL-like"/>
    <property type="match status" value="1"/>
</dbReference>
<dbReference type="InterPro" id="IPR038680">
    <property type="entry name" value="PAW_sf"/>
</dbReference>
<dbReference type="GO" id="GO:0006516">
    <property type="term" value="P:glycoprotein catabolic process"/>
    <property type="evidence" value="ECO:0007669"/>
    <property type="project" value="InterPro"/>
</dbReference>
<reference evidence="3" key="1">
    <citation type="submission" date="2022-07" db="EMBL/GenBank/DDBJ databases">
        <title>Phylogenomic reconstructions and comparative analyses of Kickxellomycotina fungi.</title>
        <authorList>
            <person name="Reynolds N.K."/>
            <person name="Stajich J.E."/>
            <person name="Barry K."/>
            <person name="Grigoriev I.V."/>
            <person name="Crous P."/>
            <person name="Smith M.E."/>
        </authorList>
    </citation>
    <scope>NUCLEOTIDE SEQUENCE</scope>
    <source>
        <strain evidence="3">RSA 567</strain>
    </source>
</reference>
<evidence type="ECO:0000313" key="4">
    <source>
        <dbReference type="Proteomes" id="UP001151582"/>
    </source>
</evidence>
<feature type="region of interest" description="Disordered" evidence="1">
    <location>
        <begin position="462"/>
        <end position="484"/>
    </location>
</feature>
<dbReference type="Pfam" id="PF00651">
    <property type="entry name" value="BTB"/>
    <property type="match status" value="1"/>
</dbReference>
<dbReference type="EMBL" id="JANBQB010000105">
    <property type="protein sequence ID" value="KAJ1981976.1"/>
    <property type="molecule type" value="Genomic_DNA"/>
</dbReference>
<keyword evidence="4" id="KW-1185">Reference proteome</keyword>
<dbReference type="SUPFAM" id="SSF49785">
    <property type="entry name" value="Galactose-binding domain-like"/>
    <property type="match status" value="1"/>
</dbReference>
<evidence type="ECO:0000256" key="1">
    <source>
        <dbReference type="SAM" id="MobiDB-lite"/>
    </source>
</evidence>
<dbReference type="InterPro" id="IPR008979">
    <property type="entry name" value="Galactose-bd-like_sf"/>
</dbReference>
<organism evidence="3 4">
    <name type="scientific">Dimargaris verticillata</name>
    <dbReference type="NCBI Taxonomy" id="2761393"/>
    <lineage>
        <taxon>Eukaryota</taxon>
        <taxon>Fungi</taxon>
        <taxon>Fungi incertae sedis</taxon>
        <taxon>Zoopagomycota</taxon>
        <taxon>Kickxellomycotina</taxon>
        <taxon>Dimargaritomycetes</taxon>
        <taxon>Dimargaritales</taxon>
        <taxon>Dimargaritaceae</taxon>
        <taxon>Dimargaris</taxon>
    </lineage>
</organism>
<dbReference type="SUPFAM" id="SSF54695">
    <property type="entry name" value="POZ domain"/>
    <property type="match status" value="1"/>
</dbReference>
<dbReference type="PROSITE" id="PS50097">
    <property type="entry name" value="BTB"/>
    <property type="match status" value="1"/>
</dbReference>
<dbReference type="Gene3D" id="3.30.710.10">
    <property type="entry name" value="Potassium Channel Kv1.1, Chain A"/>
    <property type="match status" value="1"/>
</dbReference>
<dbReference type="GO" id="GO:0005737">
    <property type="term" value="C:cytoplasm"/>
    <property type="evidence" value="ECO:0007669"/>
    <property type="project" value="InterPro"/>
</dbReference>
<dbReference type="Proteomes" id="UP001151582">
    <property type="component" value="Unassembled WGS sequence"/>
</dbReference>
<dbReference type="Pfam" id="PF04721">
    <property type="entry name" value="PAW"/>
    <property type="match status" value="1"/>
</dbReference>
<name>A0A9W8B3L3_9FUNG</name>
<dbReference type="SMART" id="SM00225">
    <property type="entry name" value="BTB"/>
    <property type="match status" value="1"/>
</dbReference>
<dbReference type="OrthoDB" id="194443at2759"/>